<reference evidence="2" key="1">
    <citation type="submission" date="2023-03" db="EMBL/GenBank/DDBJ databases">
        <title>Classification of Bisgaard taxon 6 and taxon 10 as Exercitatus varius gen. nov., spec. nov.</title>
        <authorList>
            <person name="Christensen H."/>
        </authorList>
    </citation>
    <scope>NUCLEOTIDE SEQUENCE</scope>
    <source>
        <strain evidence="2">86116</strain>
    </source>
</reference>
<comment type="caution">
    <text evidence="2">The sequence shown here is derived from an EMBL/GenBank/DDBJ whole genome shotgun (WGS) entry which is preliminary data.</text>
</comment>
<dbReference type="InterPro" id="IPR035990">
    <property type="entry name" value="TIM_sf"/>
</dbReference>
<sequence>MMEAVAHCAVASGTCGANVGSASADYADAKQAVIKQCLIELFGKEGNKIPVFYGGSVNPENAPELFVQLHIDGLFIGRSAWDAEKFYTLMSGLLTE</sequence>
<dbReference type="Pfam" id="PF00121">
    <property type="entry name" value="TIM"/>
    <property type="match status" value="1"/>
</dbReference>
<dbReference type="SUPFAM" id="SSF51351">
    <property type="entry name" value="Triosephosphate isomerase (TIM)"/>
    <property type="match status" value="1"/>
</dbReference>
<dbReference type="GO" id="GO:0004807">
    <property type="term" value="F:triose-phosphate isomerase activity"/>
    <property type="evidence" value="ECO:0007669"/>
    <property type="project" value="InterPro"/>
</dbReference>
<dbReference type="PROSITE" id="PS51440">
    <property type="entry name" value="TIM_2"/>
    <property type="match status" value="1"/>
</dbReference>
<evidence type="ECO:0000313" key="3">
    <source>
        <dbReference type="Proteomes" id="UP001214976"/>
    </source>
</evidence>
<dbReference type="Gene3D" id="3.20.20.70">
    <property type="entry name" value="Aldolase class I"/>
    <property type="match status" value="1"/>
</dbReference>
<dbReference type="Proteomes" id="UP001214976">
    <property type="component" value="Unassembled WGS sequence"/>
</dbReference>
<dbReference type="InterPro" id="IPR013785">
    <property type="entry name" value="Aldolase_TIM"/>
</dbReference>
<evidence type="ECO:0000313" key="2">
    <source>
        <dbReference type="EMBL" id="MDG2948948.1"/>
    </source>
</evidence>
<dbReference type="InterPro" id="IPR000652">
    <property type="entry name" value="Triosephosphate_isomerase"/>
</dbReference>
<gene>
    <name evidence="2" type="ORF">P7M15_00180</name>
</gene>
<dbReference type="AlphaFoldDB" id="A0AAW6Q6M1"/>
<dbReference type="EMBL" id="JARQTW010000001">
    <property type="protein sequence ID" value="MDG2948948.1"/>
    <property type="molecule type" value="Genomic_DNA"/>
</dbReference>
<keyword evidence="1 2" id="KW-0413">Isomerase</keyword>
<accession>A0AAW6Q6M1</accession>
<proteinExistence type="predicted"/>
<protein>
    <submittedName>
        <fullName evidence="2">Triose-phosphate isomerase</fullName>
    </submittedName>
</protein>
<organism evidence="2 3">
    <name type="scientific">Exercitatus varius</name>
    <dbReference type="NCBI Taxonomy" id="67857"/>
    <lineage>
        <taxon>Bacteria</taxon>
        <taxon>Pseudomonadati</taxon>
        <taxon>Pseudomonadota</taxon>
        <taxon>Gammaproteobacteria</taxon>
        <taxon>Pasteurellales</taxon>
        <taxon>Pasteurellaceae</taxon>
        <taxon>Exercitatus</taxon>
    </lineage>
</organism>
<evidence type="ECO:0000256" key="1">
    <source>
        <dbReference type="ARBA" id="ARBA00023235"/>
    </source>
</evidence>
<name>A0AAW6Q6M1_9PAST</name>